<evidence type="ECO:0008006" key="3">
    <source>
        <dbReference type="Google" id="ProtNLM"/>
    </source>
</evidence>
<proteinExistence type="predicted"/>
<protein>
    <recommendedName>
        <fullName evidence="3">GNAT family N-acetyltransferase</fullName>
    </recommendedName>
</protein>
<keyword evidence="2" id="KW-1185">Reference proteome</keyword>
<dbReference type="RefSeq" id="WP_379529015.1">
    <property type="nucleotide sequence ID" value="NZ_JBHSBI010000007.1"/>
</dbReference>
<comment type="caution">
    <text evidence="1">The sequence shown here is derived from an EMBL/GenBank/DDBJ whole genome shotgun (WGS) entry which is preliminary data.</text>
</comment>
<sequence length="53" mass="5992">MTAPPDANDVMEDVIVVERSMDNPDLFALLYDRYFKEVHRMPWPGIAAGRAAV</sequence>
<evidence type="ECO:0000313" key="1">
    <source>
        <dbReference type="EMBL" id="MFC4008816.1"/>
    </source>
</evidence>
<accession>A0ABV8G859</accession>
<dbReference type="EMBL" id="JBHSBI010000007">
    <property type="protein sequence ID" value="MFC4008816.1"/>
    <property type="molecule type" value="Genomic_DNA"/>
</dbReference>
<name>A0ABV8G859_9ACTN</name>
<organism evidence="1 2">
    <name type="scientific">Nonomuraea purpurea</name>
    <dbReference type="NCBI Taxonomy" id="1849276"/>
    <lineage>
        <taxon>Bacteria</taxon>
        <taxon>Bacillati</taxon>
        <taxon>Actinomycetota</taxon>
        <taxon>Actinomycetes</taxon>
        <taxon>Streptosporangiales</taxon>
        <taxon>Streptosporangiaceae</taxon>
        <taxon>Nonomuraea</taxon>
    </lineage>
</organism>
<evidence type="ECO:0000313" key="2">
    <source>
        <dbReference type="Proteomes" id="UP001595851"/>
    </source>
</evidence>
<dbReference type="Proteomes" id="UP001595851">
    <property type="component" value="Unassembled WGS sequence"/>
</dbReference>
<gene>
    <name evidence="1" type="ORF">ACFOY2_16410</name>
</gene>
<reference evidence="2" key="1">
    <citation type="journal article" date="2019" name="Int. J. Syst. Evol. Microbiol.">
        <title>The Global Catalogue of Microorganisms (GCM) 10K type strain sequencing project: providing services to taxonomists for standard genome sequencing and annotation.</title>
        <authorList>
            <consortium name="The Broad Institute Genomics Platform"/>
            <consortium name="The Broad Institute Genome Sequencing Center for Infectious Disease"/>
            <person name="Wu L."/>
            <person name="Ma J."/>
        </authorList>
    </citation>
    <scope>NUCLEOTIDE SEQUENCE [LARGE SCALE GENOMIC DNA]</scope>
    <source>
        <strain evidence="2">TBRC 1276</strain>
    </source>
</reference>